<dbReference type="InterPro" id="IPR002525">
    <property type="entry name" value="Transp_IS110-like_N"/>
</dbReference>
<gene>
    <name evidence="4" type="ORF">ES692_16790</name>
</gene>
<keyword evidence="1" id="KW-0175">Coiled coil</keyword>
<dbReference type="PANTHER" id="PTHR33055:SF3">
    <property type="entry name" value="PUTATIVE TRANSPOSASE FOR IS117-RELATED"/>
    <property type="match status" value="1"/>
</dbReference>
<dbReference type="InterPro" id="IPR047650">
    <property type="entry name" value="Transpos_IS110"/>
</dbReference>
<dbReference type="Pfam" id="PF02371">
    <property type="entry name" value="Transposase_20"/>
    <property type="match status" value="1"/>
</dbReference>
<dbReference type="GO" id="GO:0004803">
    <property type="term" value="F:transposase activity"/>
    <property type="evidence" value="ECO:0007669"/>
    <property type="project" value="InterPro"/>
</dbReference>
<dbReference type="Pfam" id="PF01548">
    <property type="entry name" value="DEDD_Tnp_IS110"/>
    <property type="match status" value="1"/>
</dbReference>
<dbReference type="InterPro" id="IPR003346">
    <property type="entry name" value="Transposase_20"/>
</dbReference>
<evidence type="ECO:0000259" key="2">
    <source>
        <dbReference type="Pfam" id="PF01548"/>
    </source>
</evidence>
<dbReference type="EMBL" id="VOSB01000034">
    <property type="protein sequence ID" value="TXE15424.1"/>
    <property type="molecule type" value="Genomic_DNA"/>
</dbReference>
<dbReference type="STRING" id="1123037.GCA_000425305_03481"/>
<feature type="domain" description="Transposase IS110-like N-terminal" evidence="2">
    <location>
        <begin position="9"/>
        <end position="145"/>
    </location>
</feature>
<dbReference type="Proteomes" id="UP000321938">
    <property type="component" value="Unassembled WGS sequence"/>
</dbReference>
<protein>
    <submittedName>
        <fullName evidence="4">IS110 family transposase</fullName>
    </submittedName>
</protein>
<dbReference type="GO" id="GO:0003677">
    <property type="term" value="F:DNA binding"/>
    <property type="evidence" value="ECO:0007669"/>
    <property type="project" value="InterPro"/>
</dbReference>
<feature type="domain" description="Transposase IS116/IS110/IS902 C-terminal" evidence="3">
    <location>
        <begin position="192"/>
        <end position="275"/>
    </location>
</feature>
<evidence type="ECO:0000313" key="5">
    <source>
        <dbReference type="Proteomes" id="UP000321938"/>
    </source>
</evidence>
<evidence type="ECO:0000256" key="1">
    <source>
        <dbReference type="SAM" id="Coils"/>
    </source>
</evidence>
<accession>A0A5C7B2F7</accession>
<comment type="caution">
    <text evidence="4">The sequence shown here is derived from an EMBL/GenBank/DDBJ whole genome shotgun (WGS) entry which is preliminary data.</text>
</comment>
<evidence type="ECO:0000313" key="4">
    <source>
        <dbReference type="EMBL" id="TXE15424.1"/>
    </source>
</evidence>
<keyword evidence="5" id="KW-1185">Reference proteome</keyword>
<name>A0A5C7B2F7_9FLAO</name>
<organism evidence="4 5">
    <name type="scientific">Psychroserpens burtonensis</name>
    <dbReference type="NCBI Taxonomy" id="49278"/>
    <lineage>
        <taxon>Bacteria</taxon>
        <taxon>Pseudomonadati</taxon>
        <taxon>Bacteroidota</taxon>
        <taxon>Flavobacteriia</taxon>
        <taxon>Flavobacteriales</taxon>
        <taxon>Flavobacteriaceae</taxon>
        <taxon>Psychroserpens</taxon>
    </lineage>
</organism>
<dbReference type="NCBIfam" id="NF033542">
    <property type="entry name" value="transpos_IS110"/>
    <property type="match status" value="1"/>
</dbReference>
<reference evidence="4 5" key="1">
    <citation type="submission" date="2019-08" db="EMBL/GenBank/DDBJ databases">
        <title>Genome of Psychroserpens burtonensis ACAM 167.</title>
        <authorList>
            <person name="Bowman J.P."/>
        </authorList>
    </citation>
    <scope>NUCLEOTIDE SEQUENCE [LARGE SCALE GENOMIC DNA]</scope>
    <source>
        <strain evidence="4 5">ACAM 167</strain>
    </source>
</reference>
<dbReference type="OrthoDB" id="964423at2"/>
<sequence>MNKYKETFGVDISKAVFDVYGSESRHDQFVNAPNGFDSFLKALPSDSLVVMETTGYYHYRLSQFLCKHKVAVSVVNPLSVKRFIQMKLSRIKTDKRDAQAICDYGIYNQVPLYNGINALQAECRQLLSLKANYVKRRTSSKNKLHGEEVLGKPSKLVVRSLNNDKRHIDRELVKIESRLLELVKKSWQCELTLLKSIPGIGDKTAVFLIVATDGFSKFGNASQLCSYLGTTPVIKRSGSSERGRSRISKMGNRQLRNLMFMYSMSAYQYNKPCRDMHHRIINKGKSSKLALIAVCNKLIHQAFAIVKSGVP</sequence>
<evidence type="ECO:0000259" key="3">
    <source>
        <dbReference type="Pfam" id="PF02371"/>
    </source>
</evidence>
<dbReference type="AlphaFoldDB" id="A0A5C7B2F7"/>
<dbReference type="GO" id="GO:0006313">
    <property type="term" value="P:DNA transposition"/>
    <property type="evidence" value="ECO:0007669"/>
    <property type="project" value="InterPro"/>
</dbReference>
<feature type="coiled-coil region" evidence="1">
    <location>
        <begin position="116"/>
        <end position="178"/>
    </location>
</feature>
<dbReference type="RefSeq" id="WP_147232106.1">
    <property type="nucleotide sequence ID" value="NZ_VOSB01000034.1"/>
</dbReference>
<dbReference type="PANTHER" id="PTHR33055">
    <property type="entry name" value="TRANSPOSASE FOR INSERTION SEQUENCE ELEMENT IS1111A"/>
    <property type="match status" value="1"/>
</dbReference>
<proteinExistence type="predicted"/>